<comment type="caution">
    <text evidence="1">The sequence shown here is derived from an EMBL/GenBank/DDBJ whole genome shotgun (WGS) entry which is preliminary data.</text>
</comment>
<proteinExistence type="predicted"/>
<sequence>MKWCLCFDELELAHKSIRNTLFSYLRGADPTFYFKLATVPFVDDISEFQAENAPKTQHDFAVIELWNVKKDQKSSFMQSLAASVLEKRGIAGIGLEKILGNSDRILEEATEGRYSNESKFFIISLS</sequence>
<organism evidence="1 2">
    <name type="scientific">Sinorhizobium psoraleae</name>
    <dbReference type="NCBI Taxonomy" id="520838"/>
    <lineage>
        <taxon>Bacteria</taxon>
        <taxon>Pseudomonadati</taxon>
        <taxon>Pseudomonadota</taxon>
        <taxon>Alphaproteobacteria</taxon>
        <taxon>Hyphomicrobiales</taxon>
        <taxon>Rhizobiaceae</taxon>
        <taxon>Sinorhizobium/Ensifer group</taxon>
        <taxon>Sinorhizobium</taxon>
    </lineage>
</organism>
<evidence type="ECO:0008006" key="3">
    <source>
        <dbReference type="Google" id="ProtNLM"/>
    </source>
</evidence>
<dbReference type="Proteomes" id="UP001079430">
    <property type="component" value="Unassembled WGS sequence"/>
</dbReference>
<name>A0ABT4KPE0_9HYPH</name>
<evidence type="ECO:0000313" key="1">
    <source>
        <dbReference type="EMBL" id="MCZ4093645.1"/>
    </source>
</evidence>
<accession>A0ABT4KPE0</accession>
<dbReference type="Pfam" id="PF24389">
    <property type="entry name" value="ORC-CDC6-like"/>
    <property type="match status" value="1"/>
</dbReference>
<keyword evidence="2" id="KW-1185">Reference proteome</keyword>
<protein>
    <recommendedName>
        <fullName evidence="3">DUF3168 domain-containing protein</fullName>
    </recommendedName>
</protein>
<dbReference type="EMBL" id="JAPVOI010000005">
    <property type="protein sequence ID" value="MCZ4093645.1"/>
    <property type="molecule type" value="Genomic_DNA"/>
</dbReference>
<gene>
    <name evidence="1" type="ORF">O3W52_27975</name>
</gene>
<reference evidence="1" key="1">
    <citation type="submission" date="2022-10" db="EMBL/GenBank/DDBJ databases">
        <title>Whole genome sequencing of three plant growth promoting bacteria isolated from Vachellia tortilis subsp. raddiana in Morocco.</title>
        <authorList>
            <person name="Hnini M."/>
            <person name="Zouagui R."/>
            <person name="Zouagui H."/>
            <person name="Chemao Elfihri M.-W."/>
            <person name="Ibrahimi A."/>
            <person name="Sbabou L."/>
            <person name="Aurag J."/>
        </authorList>
    </citation>
    <scope>NUCLEOTIDE SEQUENCE</scope>
    <source>
        <strain evidence="1">LMR678</strain>
    </source>
</reference>
<dbReference type="RefSeq" id="WP_269285452.1">
    <property type="nucleotide sequence ID" value="NZ_JAPVOI010000005.1"/>
</dbReference>
<evidence type="ECO:0000313" key="2">
    <source>
        <dbReference type="Proteomes" id="UP001079430"/>
    </source>
</evidence>
<dbReference type="InterPro" id="IPR056955">
    <property type="entry name" value="ORC-CDC6-like"/>
</dbReference>